<evidence type="ECO:0000256" key="4">
    <source>
        <dbReference type="ARBA" id="ARBA00022679"/>
    </source>
</evidence>
<comment type="similarity">
    <text evidence="2">Belongs to the pyruvate kinase family.</text>
</comment>
<keyword evidence="15" id="KW-1185">Reference proteome</keyword>
<evidence type="ECO:0000256" key="2">
    <source>
        <dbReference type="ARBA" id="ARBA00008663"/>
    </source>
</evidence>
<dbReference type="SUPFAM" id="SSF51621">
    <property type="entry name" value="Phosphoenolpyruvate/pyruvate domain"/>
    <property type="match status" value="1"/>
</dbReference>
<dbReference type="InterPro" id="IPR015813">
    <property type="entry name" value="Pyrv/PenolPyrv_kinase-like_dom"/>
</dbReference>
<evidence type="ECO:0000256" key="12">
    <source>
        <dbReference type="SAM" id="MobiDB-lite"/>
    </source>
</evidence>
<dbReference type="InterPro" id="IPR040442">
    <property type="entry name" value="Pyrv_kinase-like_dom_sf"/>
</dbReference>
<evidence type="ECO:0000256" key="1">
    <source>
        <dbReference type="ARBA" id="ARBA00004997"/>
    </source>
</evidence>
<dbReference type="GO" id="GO:0000287">
    <property type="term" value="F:magnesium ion binding"/>
    <property type="evidence" value="ECO:0007669"/>
    <property type="project" value="InterPro"/>
</dbReference>
<keyword evidence="7" id="KW-0418">Kinase</keyword>
<dbReference type="GO" id="GO:0005524">
    <property type="term" value="F:ATP binding"/>
    <property type="evidence" value="ECO:0007669"/>
    <property type="project" value="UniProtKB-KW"/>
</dbReference>
<evidence type="ECO:0000256" key="3">
    <source>
        <dbReference type="ARBA" id="ARBA00012142"/>
    </source>
</evidence>
<evidence type="ECO:0000256" key="9">
    <source>
        <dbReference type="ARBA" id="ARBA00022842"/>
    </source>
</evidence>
<proteinExistence type="inferred from homology"/>
<sequence length="121" mass="12976">MRRSKIVCTLGPAVDSHEQLVALIEAGMSVARFNFSHGTHEEHQGRYDRVRKAADDTGRAVGVLADLQGPKIRLAKFAEGPVELVRGTSSRSPPRTSRATSRSAAPPTRACQATSPRATPS</sequence>
<keyword evidence="11" id="KW-0670">Pyruvate</keyword>
<comment type="pathway">
    <text evidence="1">Carbohydrate degradation; glycolysis; pyruvate from D-glyceraldehyde 3-phosphate: step 5/5.</text>
</comment>
<protein>
    <recommendedName>
        <fullName evidence="3">pyruvate kinase</fullName>
        <ecNumber evidence="3">2.7.1.40</ecNumber>
    </recommendedName>
</protein>
<organism evidence="14 15">
    <name type="scientific">Streptomyces fulvorobeus</name>
    <dbReference type="NCBI Taxonomy" id="284028"/>
    <lineage>
        <taxon>Bacteria</taxon>
        <taxon>Bacillati</taxon>
        <taxon>Actinomycetota</taxon>
        <taxon>Actinomycetes</taxon>
        <taxon>Kitasatosporales</taxon>
        <taxon>Streptomycetaceae</taxon>
        <taxon>Streptomyces</taxon>
    </lineage>
</organism>
<evidence type="ECO:0000256" key="11">
    <source>
        <dbReference type="ARBA" id="ARBA00023317"/>
    </source>
</evidence>
<dbReference type="Proteomes" id="UP000498980">
    <property type="component" value="Unassembled WGS sequence"/>
</dbReference>
<name>A0A7J0CC75_9ACTN</name>
<dbReference type="GO" id="GO:0016301">
    <property type="term" value="F:kinase activity"/>
    <property type="evidence" value="ECO:0007669"/>
    <property type="project" value="UniProtKB-KW"/>
</dbReference>
<keyword evidence="5" id="KW-0479">Metal-binding</keyword>
<feature type="region of interest" description="Disordered" evidence="12">
    <location>
        <begin position="83"/>
        <end position="121"/>
    </location>
</feature>
<evidence type="ECO:0000313" key="15">
    <source>
        <dbReference type="Proteomes" id="UP000498980"/>
    </source>
</evidence>
<evidence type="ECO:0000256" key="6">
    <source>
        <dbReference type="ARBA" id="ARBA00022741"/>
    </source>
</evidence>
<keyword evidence="8" id="KW-0067">ATP-binding</keyword>
<comment type="caution">
    <text evidence="14">The sequence shown here is derived from an EMBL/GenBank/DDBJ whole genome shotgun (WGS) entry which is preliminary data.</text>
</comment>
<dbReference type="InterPro" id="IPR015793">
    <property type="entry name" value="Pyrv_Knase_brl"/>
</dbReference>
<evidence type="ECO:0000256" key="8">
    <source>
        <dbReference type="ARBA" id="ARBA00022840"/>
    </source>
</evidence>
<evidence type="ECO:0000256" key="7">
    <source>
        <dbReference type="ARBA" id="ARBA00022777"/>
    </source>
</evidence>
<dbReference type="AlphaFoldDB" id="A0A7J0CC75"/>
<dbReference type="UniPathway" id="UPA00109">
    <property type="reaction ID" value="UER00188"/>
</dbReference>
<reference evidence="14 15" key="1">
    <citation type="submission" date="2020-05" db="EMBL/GenBank/DDBJ databases">
        <title>Whole genome shotgun sequence of Streptomyces fulvorobeus NBRC 15897.</title>
        <authorList>
            <person name="Komaki H."/>
            <person name="Tamura T."/>
        </authorList>
    </citation>
    <scope>NUCLEOTIDE SEQUENCE [LARGE SCALE GENOMIC DNA]</scope>
    <source>
        <strain evidence="14 15">NBRC 15897</strain>
    </source>
</reference>
<dbReference type="Pfam" id="PF00224">
    <property type="entry name" value="PK"/>
    <property type="match status" value="1"/>
</dbReference>
<dbReference type="EC" id="2.7.1.40" evidence="3"/>
<evidence type="ECO:0000256" key="10">
    <source>
        <dbReference type="ARBA" id="ARBA00023152"/>
    </source>
</evidence>
<feature type="compositionally biased region" description="Polar residues" evidence="12">
    <location>
        <begin position="111"/>
        <end position="121"/>
    </location>
</feature>
<dbReference type="PANTHER" id="PTHR11817">
    <property type="entry name" value="PYRUVATE KINASE"/>
    <property type="match status" value="1"/>
</dbReference>
<dbReference type="Gene3D" id="3.20.20.60">
    <property type="entry name" value="Phosphoenolpyruvate-binding domains"/>
    <property type="match status" value="1"/>
</dbReference>
<dbReference type="EMBL" id="BLWC01000001">
    <property type="protein sequence ID" value="GFM99493.1"/>
    <property type="molecule type" value="Genomic_DNA"/>
</dbReference>
<feature type="compositionally biased region" description="Low complexity" evidence="12">
    <location>
        <begin position="88"/>
        <end position="110"/>
    </location>
</feature>
<evidence type="ECO:0000259" key="13">
    <source>
        <dbReference type="Pfam" id="PF00224"/>
    </source>
</evidence>
<evidence type="ECO:0000313" key="14">
    <source>
        <dbReference type="EMBL" id="GFM99493.1"/>
    </source>
</evidence>
<gene>
    <name evidence="14" type="ORF">Sfulv_43040</name>
</gene>
<keyword evidence="10" id="KW-0324">Glycolysis</keyword>
<keyword evidence="6" id="KW-0547">Nucleotide-binding</keyword>
<dbReference type="GO" id="GO:0004743">
    <property type="term" value="F:pyruvate kinase activity"/>
    <property type="evidence" value="ECO:0007669"/>
    <property type="project" value="UniProtKB-EC"/>
</dbReference>
<feature type="domain" description="Pyruvate kinase barrel" evidence="13">
    <location>
        <begin position="1"/>
        <end position="88"/>
    </location>
</feature>
<evidence type="ECO:0000256" key="5">
    <source>
        <dbReference type="ARBA" id="ARBA00022723"/>
    </source>
</evidence>
<keyword evidence="4" id="KW-0808">Transferase</keyword>
<dbReference type="GO" id="GO:0030955">
    <property type="term" value="F:potassium ion binding"/>
    <property type="evidence" value="ECO:0007669"/>
    <property type="project" value="InterPro"/>
</dbReference>
<keyword evidence="9" id="KW-0460">Magnesium</keyword>
<accession>A0A7J0CC75</accession>
<dbReference type="InterPro" id="IPR001697">
    <property type="entry name" value="Pyr_Knase"/>
</dbReference>